<dbReference type="AlphaFoldDB" id="A0A3B1JDW7"/>
<dbReference type="Bgee" id="ENSAMXG00000043052">
    <property type="expression patterns" value="Expressed in zone of skin and 9 other cell types or tissues"/>
</dbReference>
<reference evidence="3" key="3">
    <citation type="submission" date="2025-08" db="UniProtKB">
        <authorList>
            <consortium name="Ensembl"/>
        </authorList>
    </citation>
    <scope>IDENTIFICATION</scope>
</reference>
<dbReference type="InterPro" id="IPR001611">
    <property type="entry name" value="Leu-rich_rpt"/>
</dbReference>
<dbReference type="GeneTree" id="ENSGT01150000287004"/>
<dbReference type="InterPro" id="IPR051261">
    <property type="entry name" value="NLR"/>
</dbReference>
<sequence length="203" mass="22379">IHRAQEETNQDVNLTQRQTAGFGEIIEPIGVHCTVVLLIVCKTVISPGYSETPDILCSEGYTPLKFVFSLCRLASCNLGVKTCENLGSILKLESSCLKELDLSNNDLQDSGVELLSAGMKSSHCKLDTLRLSGCMVTEKGCCSLAAALSSGFSHLKELDLSLQTTQRIRTTASLFETRRSRLHSQNGIWRGKQNKTRTKEIWL</sequence>
<keyword evidence="4" id="KW-1185">Reference proteome</keyword>
<dbReference type="InterPro" id="IPR032675">
    <property type="entry name" value="LRR_dom_sf"/>
</dbReference>
<dbReference type="Gene3D" id="3.80.10.10">
    <property type="entry name" value="Ribonuclease Inhibitor"/>
    <property type="match status" value="1"/>
</dbReference>
<dbReference type="SUPFAM" id="SSF52047">
    <property type="entry name" value="RNI-like"/>
    <property type="match status" value="1"/>
</dbReference>
<accession>A0A3B1JDW7</accession>
<reference evidence="4" key="2">
    <citation type="journal article" date="2014" name="Nat. Commun.">
        <title>The cavefish genome reveals candidate genes for eye loss.</title>
        <authorList>
            <person name="McGaugh S.E."/>
            <person name="Gross J.B."/>
            <person name="Aken B."/>
            <person name="Blin M."/>
            <person name="Borowsky R."/>
            <person name="Chalopin D."/>
            <person name="Hinaux H."/>
            <person name="Jeffery W.R."/>
            <person name="Keene A."/>
            <person name="Ma L."/>
            <person name="Minx P."/>
            <person name="Murphy D."/>
            <person name="O'Quin K.E."/>
            <person name="Retaux S."/>
            <person name="Rohner N."/>
            <person name="Searle S.M."/>
            <person name="Stahl B.A."/>
            <person name="Tabin C."/>
            <person name="Volff J.N."/>
            <person name="Yoshizawa M."/>
            <person name="Warren W.C."/>
        </authorList>
    </citation>
    <scope>NUCLEOTIDE SEQUENCE [LARGE SCALE GENOMIC DNA]</scope>
    <source>
        <strain evidence="4">female</strain>
    </source>
</reference>
<reference evidence="3" key="4">
    <citation type="submission" date="2025-09" db="UniProtKB">
        <authorList>
            <consortium name="Ensembl"/>
        </authorList>
    </citation>
    <scope>IDENTIFICATION</scope>
</reference>
<reference evidence="4" key="1">
    <citation type="submission" date="2013-03" db="EMBL/GenBank/DDBJ databases">
        <authorList>
            <person name="Jeffery W."/>
            <person name="Warren W."/>
            <person name="Wilson R.K."/>
        </authorList>
    </citation>
    <scope>NUCLEOTIDE SEQUENCE</scope>
    <source>
        <strain evidence="4">female</strain>
    </source>
</reference>
<evidence type="ECO:0008006" key="5">
    <source>
        <dbReference type="Google" id="ProtNLM"/>
    </source>
</evidence>
<dbReference type="Proteomes" id="UP000018467">
    <property type="component" value="Unassembled WGS sequence"/>
</dbReference>
<organism evidence="3 4">
    <name type="scientific">Astyanax mexicanus</name>
    <name type="common">Blind cave fish</name>
    <name type="synonym">Astyanax fasciatus mexicanus</name>
    <dbReference type="NCBI Taxonomy" id="7994"/>
    <lineage>
        <taxon>Eukaryota</taxon>
        <taxon>Metazoa</taxon>
        <taxon>Chordata</taxon>
        <taxon>Craniata</taxon>
        <taxon>Vertebrata</taxon>
        <taxon>Euteleostomi</taxon>
        <taxon>Actinopterygii</taxon>
        <taxon>Neopterygii</taxon>
        <taxon>Teleostei</taxon>
        <taxon>Ostariophysi</taxon>
        <taxon>Characiformes</taxon>
        <taxon>Characoidei</taxon>
        <taxon>Acestrorhamphidae</taxon>
        <taxon>Acestrorhamphinae</taxon>
        <taxon>Astyanax</taxon>
    </lineage>
</organism>
<dbReference type="InParanoid" id="A0A3B1JDW7"/>
<proteinExistence type="predicted"/>
<keyword evidence="2" id="KW-0677">Repeat</keyword>
<dbReference type="Pfam" id="PF13516">
    <property type="entry name" value="LRR_6"/>
    <property type="match status" value="1"/>
</dbReference>
<dbReference type="SMART" id="SM00368">
    <property type="entry name" value="LRR_RI"/>
    <property type="match status" value="2"/>
</dbReference>
<dbReference type="PANTHER" id="PTHR24106">
    <property type="entry name" value="NACHT, LRR AND CARD DOMAINS-CONTAINING"/>
    <property type="match status" value="1"/>
</dbReference>
<evidence type="ECO:0000313" key="3">
    <source>
        <dbReference type="Ensembl" id="ENSAMXP00000039479.1"/>
    </source>
</evidence>
<evidence type="ECO:0000313" key="4">
    <source>
        <dbReference type="Proteomes" id="UP000018467"/>
    </source>
</evidence>
<evidence type="ECO:0000256" key="2">
    <source>
        <dbReference type="ARBA" id="ARBA00022737"/>
    </source>
</evidence>
<name>A0A3B1JDW7_ASTMX</name>
<keyword evidence="1" id="KW-0433">Leucine-rich repeat</keyword>
<evidence type="ECO:0000256" key="1">
    <source>
        <dbReference type="ARBA" id="ARBA00022614"/>
    </source>
</evidence>
<dbReference type="Ensembl" id="ENSAMXT00000043018.1">
    <property type="protein sequence ID" value="ENSAMXP00000039479.1"/>
    <property type="gene ID" value="ENSAMXG00000043052.1"/>
</dbReference>
<protein>
    <recommendedName>
        <fullName evidence="5">SPRY-associated domain-containing protein</fullName>
    </recommendedName>
</protein>